<sequence>MGKEERLKWKLGCRKSAESAAGRRQEEAEEENAVWMQQAAERRRCCRGGDCGKVTQTRRKVRKFHRKQQLRFCRSLHTHRATARLGPKCTRDTDAPDRPEQTLPPLWSSGIAPRLRMPRNSDTTHPKVTNKAEKRAEHRVNDELVNEEEARLNSTAWMQSTSSAENIPCRVA</sequence>
<dbReference type="EMBL" id="JBBPFD010000426">
    <property type="protein sequence ID" value="KAK7878932.1"/>
    <property type="molecule type" value="Genomic_DNA"/>
</dbReference>
<feature type="region of interest" description="Disordered" evidence="1">
    <location>
        <begin position="84"/>
        <end position="147"/>
    </location>
</feature>
<dbReference type="AlphaFoldDB" id="A0AAW0MF36"/>
<dbReference type="Proteomes" id="UP001460270">
    <property type="component" value="Unassembled WGS sequence"/>
</dbReference>
<evidence type="ECO:0000313" key="2">
    <source>
        <dbReference type="EMBL" id="KAK7878932.1"/>
    </source>
</evidence>
<evidence type="ECO:0000313" key="3">
    <source>
        <dbReference type="Proteomes" id="UP001460270"/>
    </source>
</evidence>
<name>A0AAW0MF36_9GOBI</name>
<accession>A0AAW0MF36</accession>
<feature type="compositionally biased region" description="Basic and acidic residues" evidence="1">
    <location>
        <begin position="89"/>
        <end position="100"/>
    </location>
</feature>
<keyword evidence="3" id="KW-1185">Reference proteome</keyword>
<feature type="compositionally biased region" description="Basic and acidic residues" evidence="1">
    <location>
        <begin position="122"/>
        <end position="142"/>
    </location>
</feature>
<comment type="caution">
    <text evidence="2">The sequence shown here is derived from an EMBL/GenBank/DDBJ whole genome shotgun (WGS) entry which is preliminary data.</text>
</comment>
<proteinExistence type="predicted"/>
<gene>
    <name evidence="2" type="ORF">WMY93_034223</name>
</gene>
<reference evidence="3" key="1">
    <citation type="submission" date="2024-04" db="EMBL/GenBank/DDBJ databases">
        <title>Salinicola lusitanus LLJ914,a marine bacterium isolated from the Okinawa Trough.</title>
        <authorList>
            <person name="Li J."/>
        </authorList>
    </citation>
    <scope>NUCLEOTIDE SEQUENCE [LARGE SCALE GENOMIC DNA]</scope>
</reference>
<protein>
    <submittedName>
        <fullName evidence="2">Uncharacterized protein</fullName>
    </submittedName>
</protein>
<evidence type="ECO:0000256" key="1">
    <source>
        <dbReference type="SAM" id="MobiDB-lite"/>
    </source>
</evidence>
<organism evidence="2 3">
    <name type="scientific">Mugilogobius chulae</name>
    <name type="common">yellowstripe goby</name>
    <dbReference type="NCBI Taxonomy" id="88201"/>
    <lineage>
        <taxon>Eukaryota</taxon>
        <taxon>Metazoa</taxon>
        <taxon>Chordata</taxon>
        <taxon>Craniata</taxon>
        <taxon>Vertebrata</taxon>
        <taxon>Euteleostomi</taxon>
        <taxon>Actinopterygii</taxon>
        <taxon>Neopterygii</taxon>
        <taxon>Teleostei</taxon>
        <taxon>Neoteleostei</taxon>
        <taxon>Acanthomorphata</taxon>
        <taxon>Gobiaria</taxon>
        <taxon>Gobiiformes</taxon>
        <taxon>Gobioidei</taxon>
        <taxon>Gobiidae</taxon>
        <taxon>Gobionellinae</taxon>
        <taxon>Mugilogobius</taxon>
    </lineage>
</organism>